<dbReference type="AlphaFoldDB" id="A0A5D2U8U4"/>
<gene>
    <name evidence="2" type="ORF">E1A91_D07G093200v1</name>
</gene>
<evidence type="ECO:0008006" key="4">
    <source>
        <dbReference type="Google" id="ProtNLM"/>
    </source>
</evidence>
<dbReference type="Proteomes" id="UP000323597">
    <property type="component" value="Chromosome D07"/>
</dbReference>
<organism evidence="2 3">
    <name type="scientific">Gossypium mustelinum</name>
    <name type="common">Cotton</name>
    <name type="synonym">Gossypium caicoense</name>
    <dbReference type="NCBI Taxonomy" id="34275"/>
    <lineage>
        <taxon>Eukaryota</taxon>
        <taxon>Viridiplantae</taxon>
        <taxon>Streptophyta</taxon>
        <taxon>Embryophyta</taxon>
        <taxon>Tracheophyta</taxon>
        <taxon>Spermatophyta</taxon>
        <taxon>Magnoliopsida</taxon>
        <taxon>eudicotyledons</taxon>
        <taxon>Gunneridae</taxon>
        <taxon>Pentapetalae</taxon>
        <taxon>rosids</taxon>
        <taxon>malvids</taxon>
        <taxon>Malvales</taxon>
        <taxon>Malvaceae</taxon>
        <taxon>Malvoideae</taxon>
        <taxon>Gossypium</taxon>
    </lineage>
</organism>
<feature type="region of interest" description="Disordered" evidence="1">
    <location>
        <begin position="61"/>
        <end position="93"/>
    </location>
</feature>
<proteinExistence type="predicted"/>
<dbReference type="EMBL" id="CM017655">
    <property type="protein sequence ID" value="TYI72916.1"/>
    <property type="molecule type" value="Genomic_DNA"/>
</dbReference>
<name>A0A5D2U8U4_GOSMU</name>
<evidence type="ECO:0000313" key="3">
    <source>
        <dbReference type="Proteomes" id="UP000323597"/>
    </source>
</evidence>
<sequence>MGFIEREKHIFFLLFSVITFLLNITHPTAAFIAFDLELEWELDMVMNSNIVRMLQSGSATITGSTGNANEPSQKNCPEPSYGSSLPATGSNPNCNGIYCRQDS</sequence>
<protein>
    <recommendedName>
        <fullName evidence="4">Rapid ALkalinization Factor</fullName>
    </recommendedName>
</protein>
<evidence type="ECO:0000256" key="1">
    <source>
        <dbReference type="SAM" id="MobiDB-lite"/>
    </source>
</evidence>
<reference evidence="2 3" key="1">
    <citation type="submission" date="2019-07" db="EMBL/GenBank/DDBJ databases">
        <title>WGS assembly of Gossypium mustelinum.</title>
        <authorList>
            <person name="Chen Z.J."/>
            <person name="Sreedasyam A."/>
            <person name="Ando A."/>
            <person name="Song Q."/>
            <person name="De L."/>
            <person name="Hulse-Kemp A."/>
            <person name="Ding M."/>
            <person name="Ye W."/>
            <person name="Kirkbride R."/>
            <person name="Jenkins J."/>
            <person name="Plott C."/>
            <person name="Lovell J."/>
            <person name="Lin Y.-M."/>
            <person name="Vaughn R."/>
            <person name="Liu B."/>
            <person name="Li W."/>
            <person name="Simpson S."/>
            <person name="Scheffler B."/>
            <person name="Saski C."/>
            <person name="Grover C."/>
            <person name="Hu G."/>
            <person name="Conover J."/>
            <person name="Carlson J."/>
            <person name="Shu S."/>
            <person name="Boston L."/>
            <person name="Williams M."/>
            <person name="Peterson D."/>
            <person name="Mcgee K."/>
            <person name="Jones D."/>
            <person name="Wendel J."/>
            <person name="Stelly D."/>
            <person name="Grimwood J."/>
            <person name="Schmutz J."/>
        </authorList>
    </citation>
    <scope>NUCLEOTIDE SEQUENCE [LARGE SCALE GENOMIC DNA]</scope>
    <source>
        <strain evidence="2">1408120.09</strain>
    </source>
</reference>
<accession>A0A5D2U8U4</accession>
<keyword evidence="3" id="KW-1185">Reference proteome</keyword>
<evidence type="ECO:0000313" key="2">
    <source>
        <dbReference type="EMBL" id="TYI72916.1"/>
    </source>
</evidence>